<protein>
    <submittedName>
        <fullName evidence="1">Uncharacterized protein</fullName>
    </submittedName>
</protein>
<organism evidence="1 2">
    <name type="scientific">Xylaria curta</name>
    <dbReference type="NCBI Taxonomy" id="42375"/>
    <lineage>
        <taxon>Eukaryota</taxon>
        <taxon>Fungi</taxon>
        <taxon>Dikarya</taxon>
        <taxon>Ascomycota</taxon>
        <taxon>Pezizomycotina</taxon>
        <taxon>Sordariomycetes</taxon>
        <taxon>Xylariomycetidae</taxon>
        <taxon>Xylariales</taxon>
        <taxon>Xylariaceae</taxon>
        <taxon>Xylaria</taxon>
    </lineage>
</organism>
<sequence length="475" mass="53493">MPTFDISNLLLDLDAEGAKGVRTFDPRLDGMPEPRSALRKRELQPIKKRVADFEKRYQEYQSSLKSISDDTFHPLRINEFDLFAAALLDAPDGHAISTFSKFNAKKPPSHARILDSVLDSNGIPHTVRNNTSDTIAYMLFRHRLLCRSQSTGFNDEGLFSAALSRCASFAEVDRLVTRITRTSEGCQILSRLSDELYTSLTIVPDAEPIQLLSLLNNLLLNFDRWGLHMSTELYELGIWTSLQRQAIIAAQQYLERRLELGHLDDKFIESLLENLLRNSISSTPFTSHEFQSNVPARLGTVFSLLTGYEPGKDQPTASLRSLVDRERSTAFNLYIGCLARLGAFRTIWHEWHTMDSGSQGLNIDRWQDSAFTGNSSLVTAILIALAENPSVKDLARSPAFAVATGKFQEDCQLDMITISQSAKILALPEKRLINFGFTPTHARQREQLYEIFKKKNIQEALPALQAFLNQTSSFS</sequence>
<dbReference type="Proteomes" id="UP001143856">
    <property type="component" value="Unassembled WGS sequence"/>
</dbReference>
<proteinExistence type="predicted"/>
<dbReference type="EMBL" id="JAPDGR010000521">
    <property type="protein sequence ID" value="KAJ2989498.1"/>
    <property type="molecule type" value="Genomic_DNA"/>
</dbReference>
<evidence type="ECO:0000313" key="2">
    <source>
        <dbReference type="Proteomes" id="UP001143856"/>
    </source>
</evidence>
<accession>A0ACC1PDB5</accession>
<keyword evidence="2" id="KW-1185">Reference proteome</keyword>
<gene>
    <name evidence="1" type="ORF">NUW58_g3437</name>
</gene>
<comment type="caution">
    <text evidence="1">The sequence shown here is derived from an EMBL/GenBank/DDBJ whole genome shotgun (WGS) entry which is preliminary data.</text>
</comment>
<name>A0ACC1PDB5_9PEZI</name>
<reference evidence="1" key="1">
    <citation type="submission" date="2022-10" db="EMBL/GenBank/DDBJ databases">
        <title>Genome Sequence of Xylaria curta.</title>
        <authorList>
            <person name="Buettner E."/>
        </authorList>
    </citation>
    <scope>NUCLEOTIDE SEQUENCE</scope>
    <source>
        <strain evidence="1">Babe10</strain>
    </source>
</reference>
<evidence type="ECO:0000313" key="1">
    <source>
        <dbReference type="EMBL" id="KAJ2989498.1"/>
    </source>
</evidence>